<dbReference type="EMBL" id="CP069034">
    <property type="protein sequence ID" value="QRD01243.1"/>
    <property type="molecule type" value="Genomic_DNA"/>
</dbReference>
<keyword evidence="2" id="KW-1185">Reference proteome</keyword>
<dbReference type="VEuPathDB" id="FungiDB:JI435_157170"/>
<evidence type="ECO:0000313" key="1">
    <source>
        <dbReference type="EMBL" id="QRD01243.1"/>
    </source>
</evidence>
<organism evidence="1 2">
    <name type="scientific">Phaeosphaeria nodorum (strain SN15 / ATCC MYA-4574 / FGSC 10173)</name>
    <name type="common">Glume blotch fungus</name>
    <name type="synonym">Parastagonospora nodorum</name>
    <dbReference type="NCBI Taxonomy" id="321614"/>
    <lineage>
        <taxon>Eukaryota</taxon>
        <taxon>Fungi</taxon>
        <taxon>Dikarya</taxon>
        <taxon>Ascomycota</taxon>
        <taxon>Pezizomycotina</taxon>
        <taxon>Dothideomycetes</taxon>
        <taxon>Pleosporomycetidae</taxon>
        <taxon>Pleosporales</taxon>
        <taxon>Pleosporineae</taxon>
        <taxon>Phaeosphaeriaceae</taxon>
        <taxon>Parastagonospora</taxon>
    </lineage>
</organism>
<evidence type="ECO:0000313" key="2">
    <source>
        <dbReference type="Proteomes" id="UP000663193"/>
    </source>
</evidence>
<accession>A0A7U2FA60</accession>
<name>A0A7U2FA60_PHANO</name>
<gene>
    <name evidence="1" type="ORF">JI435_157170</name>
</gene>
<reference evidence="2" key="1">
    <citation type="journal article" date="2021" name="BMC Genomics">
        <title>Chromosome-level genome assembly and manually-curated proteome of model necrotroph Parastagonospora nodorum Sn15 reveals a genome-wide trove of candidate effector homologs, and redundancy of virulence-related functions within an accessory chromosome.</title>
        <authorList>
            <person name="Bertazzoni S."/>
            <person name="Jones D.A.B."/>
            <person name="Phan H.T."/>
            <person name="Tan K.-C."/>
            <person name="Hane J.K."/>
        </authorList>
    </citation>
    <scope>NUCLEOTIDE SEQUENCE [LARGE SCALE GENOMIC DNA]</scope>
    <source>
        <strain evidence="2">SN15 / ATCC MYA-4574 / FGSC 10173)</strain>
    </source>
</reference>
<sequence>MVREVCVVALSKLIPVSHITIDLMESDYRRIAWEIFCRLLLKKAAQLTSDEQAAGRLYWELCMEPFLPLNDSTVLGLRLQRDMAGLPQLRTVYANTDEDVLDHKSDDWKTLVSLGVGDTIWDTDERCFHRLDLKIGATGSIHYSTRDNLGQLIVEALPPSVSTLKWQCHRLEWFEVKAYHQPVLCQIIEFSAELSPKERGNTMEAERSMIYDLQRVQVLQLSSVFTSLDLHAGCLNVYGINQTTEFLPALLDFNLPSSLKIVKLKDYVLTASGLKTILKHMVPLRVALNLENLVTVHEIRNLCTSTGAAEVARVAADFWKCLLQDLCLDYAEYISS</sequence>
<dbReference type="AlphaFoldDB" id="A0A7U2FA60"/>
<dbReference type="Proteomes" id="UP000663193">
    <property type="component" value="Chromosome 12"/>
</dbReference>
<protein>
    <submittedName>
        <fullName evidence="1">Uncharacterized protein</fullName>
    </submittedName>
</protein>
<proteinExistence type="predicted"/>